<dbReference type="InterPro" id="IPR036670">
    <property type="entry name" value="SecA_X-link_sf"/>
</dbReference>
<dbReference type="GO" id="GO:0008564">
    <property type="term" value="F:protein-exporting ATPase activity"/>
    <property type="evidence" value="ECO:0007669"/>
    <property type="project" value="UniProtKB-EC"/>
</dbReference>
<dbReference type="InterPro" id="IPR014018">
    <property type="entry name" value="SecA_motor_DEAD"/>
</dbReference>
<dbReference type="InterPro" id="IPR000185">
    <property type="entry name" value="SecA"/>
</dbReference>
<keyword evidence="3 11" id="KW-0813">Transport</keyword>
<dbReference type="InterPro" id="IPR027417">
    <property type="entry name" value="P-loop_NTPase"/>
</dbReference>
<dbReference type="InterPro" id="IPR014001">
    <property type="entry name" value="Helicase_ATP-bd"/>
</dbReference>
<dbReference type="SUPFAM" id="SSF81767">
    <property type="entry name" value="Pre-protein crosslinking domain of SecA"/>
    <property type="match status" value="1"/>
</dbReference>
<evidence type="ECO:0000313" key="13">
    <source>
        <dbReference type="EMBL" id="BDI32245.1"/>
    </source>
</evidence>
<evidence type="ECO:0000256" key="5">
    <source>
        <dbReference type="ARBA" id="ARBA00022741"/>
    </source>
</evidence>
<dbReference type="Proteomes" id="UP000287394">
    <property type="component" value="Chromosome"/>
</dbReference>
<keyword evidence="9 11" id="KW-0811">Translocation</keyword>
<dbReference type="InterPro" id="IPR020937">
    <property type="entry name" value="SecA_CS"/>
</dbReference>
<evidence type="ECO:0000313" key="14">
    <source>
        <dbReference type="Proteomes" id="UP000287394"/>
    </source>
</evidence>
<evidence type="ECO:0000256" key="3">
    <source>
        <dbReference type="ARBA" id="ARBA00022448"/>
    </source>
</evidence>
<feature type="binding site" evidence="11">
    <location>
        <position position="109"/>
    </location>
    <ligand>
        <name>ATP</name>
        <dbReference type="ChEBI" id="CHEBI:30616"/>
    </ligand>
</feature>
<comment type="subunit">
    <text evidence="11">Monomer and homodimer. Part of the essential Sec protein translocation apparatus which comprises SecA, SecYEG and auxiliary proteins SecDF. Other proteins may also be involved.</text>
</comment>
<dbReference type="SMART" id="SM00958">
    <property type="entry name" value="SecA_PP_bind"/>
    <property type="match status" value="1"/>
</dbReference>
<dbReference type="InterPro" id="IPR036266">
    <property type="entry name" value="SecA_Wing/Scaffold_sf"/>
</dbReference>
<dbReference type="InterPro" id="IPR011116">
    <property type="entry name" value="SecA_Wing/Scaffold"/>
</dbReference>
<evidence type="ECO:0000256" key="10">
    <source>
        <dbReference type="ARBA" id="ARBA00023136"/>
    </source>
</evidence>
<dbReference type="InterPro" id="IPR033749">
    <property type="entry name" value="Polyprenyl_synt_CS"/>
</dbReference>
<feature type="compositionally biased region" description="Acidic residues" evidence="12">
    <location>
        <begin position="973"/>
        <end position="986"/>
    </location>
</feature>
<dbReference type="Pfam" id="PF07516">
    <property type="entry name" value="SecA_SW"/>
    <property type="match status" value="1"/>
</dbReference>
<comment type="function">
    <text evidence="11">Part of the Sec protein translocase complex. Interacts with the SecYEG preprotein conducting channel. Has a central role in coupling the hydrolysis of ATP to the transfer of proteins into and across the cell membrane, serving as an ATP-driven molecular motor driving the stepwise translocation of polypeptide chains across the membrane.</text>
</comment>
<dbReference type="FunFam" id="3.40.50.300:FF:000113">
    <property type="entry name" value="Preprotein translocase subunit SecA"/>
    <property type="match status" value="1"/>
</dbReference>
<dbReference type="PRINTS" id="PR00906">
    <property type="entry name" value="SECA"/>
</dbReference>
<dbReference type="SUPFAM" id="SSF81886">
    <property type="entry name" value="Helical scaffold and wing domains of SecA"/>
    <property type="match status" value="1"/>
</dbReference>
<keyword evidence="7 11" id="KW-0653">Protein transport</keyword>
<evidence type="ECO:0000256" key="12">
    <source>
        <dbReference type="SAM" id="MobiDB-lite"/>
    </source>
</evidence>
<dbReference type="PROSITE" id="PS00723">
    <property type="entry name" value="POLYPRENYL_SYNTHASE_1"/>
    <property type="match status" value="1"/>
</dbReference>
<dbReference type="Pfam" id="PF21090">
    <property type="entry name" value="P-loop_SecA"/>
    <property type="match status" value="1"/>
</dbReference>
<dbReference type="AlphaFoldDB" id="A0A402CXQ8"/>
<feature type="binding site" evidence="11">
    <location>
        <position position="635"/>
    </location>
    <ligand>
        <name>ATP</name>
        <dbReference type="ChEBI" id="CHEBI:30616"/>
    </ligand>
</feature>
<gene>
    <name evidence="11" type="primary">secA</name>
    <name evidence="13" type="ORF">CCAX7_42960</name>
</gene>
<dbReference type="PANTHER" id="PTHR30612">
    <property type="entry name" value="SECA INNER MEMBRANE COMPONENT OF SEC PROTEIN SECRETION SYSTEM"/>
    <property type="match status" value="1"/>
</dbReference>
<dbReference type="KEGG" id="ccot:CCAX7_42960"/>
<proteinExistence type="inferred from homology"/>
<dbReference type="RefSeq" id="WP_119322063.1">
    <property type="nucleotide sequence ID" value="NZ_AP025739.1"/>
</dbReference>
<dbReference type="GO" id="GO:0017038">
    <property type="term" value="P:protein import"/>
    <property type="evidence" value="ECO:0007669"/>
    <property type="project" value="InterPro"/>
</dbReference>
<dbReference type="Gene3D" id="3.40.50.300">
    <property type="entry name" value="P-loop containing nucleotide triphosphate hydrolases"/>
    <property type="match status" value="2"/>
</dbReference>
<dbReference type="GO" id="GO:0005829">
    <property type="term" value="C:cytosol"/>
    <property type="evidence" value="ECO:0007669"/>
    <property type="project" value="TreeGrafter"/>
</dbReference>
<evidence type="ECO:0000256" key="2">
    <source>
        <dbReference type="ARBA" id="ARBA00007650"/>
    </source>
</evidence>
<dbReference type="GO" id="GO:0005524">
    <property type="term" value="F:ATP binding"/>
    <property type="evidence" value="ECO:0007669"/>
    <property type="project" value="UniProtKB-UniRule"/>
</dbReference>
<keyword evidence="5 11" id="KW-0547">Nucleotide-binding</keyword>
<accession>A0A402CXQ8</accession>
<dbReference type="Pfam" id="PF07517">
    <property type="entry name" value="SecA_DEAD"/>
    <property type="match status" value="1"/>
</dbReference>
<dbReference type="CDD" id="cd18803">
    <property type="entry name" value="SF2_C_secA"/>
    <property type="match status" value="1"/>
</dbReference>
<dbReference type="GO" id="GO:0006605">
    <property type="term" value="P:protein targeting"/>
    <property type="evidence" value="ECO:0007669"/>
    <property type="project" value="UniProtKB-UniRule"/>
</dbReference>
<organism evidence="13 14">
    <name type="scientific">Capsulimonas corticalis</name>
    <dbReference type="NCBI Taxonomy" id="2219043"/>
    <lineage>
        <taxon>Bacteria</taxon>
        <taxon>Bacillati</taxon>
        <taxon>Armatimonadota</taxon>
        <taxon>Armatimonadia</taxon>
        <taxon>Capsulimonadales</taxon>
        <taxon>Capsulimonadaceae</taxon>
        <taxon>Capsulimonas</taxon>
    </lineage>
</organism>
<keyword evidence="14" id="KW-1185">Reference proteome</keyword>
<dbReference type="HAMAP" id="MF_01382">
    <property type="entry name" value="SecA"/>
    <property type="match status" value="1"/>
</dbReference>
<dbReference type="PROSITE" id="PS01312">
    <property type="entry name" value="SECA"/>
    <property type="match status" value="1"/>
</dbReference>
<comment type="similarity">
    <text evidence="2 11">Belongs to the SecA family.</text>
</comment>
<evidence type="ECO:0000256" key="1">
    <source>
        <dbReference type="ARBA" id="ARBA00004170"/>
    </source>
</evidence>
<dbReference type="PROSITE" id="PS51196">
    <property type="entry name" value="SECA_MOTOR_DEAD"/>
    <property type="match status" value="1"/>
</dbReference>
<dbReference type="FunCoup" id="A0A402CXQ8">
    <property type="interactions" value="488"/>
</dbReference>
<dbReference type="SMART" id="SM00957">
    <property type="entry name" value="SecA_DEAD"/>
    <property type="match status" value="1"/>
</dbReference>
<dbReference type="GO" id="GO:0043952">
    <property type="term" value="P:protein transport by the Sec complex"/>
    <property type="evidence" value="ECO:0007669"/>
    <property type="project" value="TreeGrafter"/>
</dbReference>
<comment type="subcellular location">
    <subcellularLocation>
        <location evidence="11">Cell membrane</location>
        <topology evidence="11">Peripheral membrane protein</topology>
        <orientation evidence="11">Cytoplasmic side</orientation>
    </subcellularLocation>
    <subcellularLocation>
        <location evidence="11">Cytoplasm</location>
    </subcellularLocation>
    <subcellularLocation>
        <location evidence="1">Membrane</location>
        <topology evidence="1">Peripheral membrane protein</topology>
    </subcellularLocation>
    <text evidence="11">Distribution is 50-50.</text>
</comment>
<protein>
    <recommendedName>
        <fullName evidence="11">Protein translocase subunit SecA</fullName>
        <ecNumber evidence="11">7.4.2.8</ecNumber>
    </recommendedName>
</protein>
<dbReference type="PROSITE" id="PS51192">
    <property type="entry name" value="HELICASE_ATP_BIND_1"/>
    <property type="match status" value="1"/>
</dbReference>
<keyword evidence="6 11" id="KW-0067">ATP-binding</keyword>
<feature type="region of interest" description="Disordered" evidence="12">
    <location>
        <begin position="973"/>
        <end position="992"/>
    </location>
</feature>
<evidence type="ECO:0000256" key="8">
    <source>
        <dbReference type="ARBA" id="ARBA00022967"/>
    </source>
</evidence>
<dbReference type="InterPro" id="IPR044722">
    <property type="entry name" value="SecA_SF2_C"/>
</dbReference>
<dbReference type="GO" id="GO:0005886">
    <property type="term" value="C:plasma membrane"/>
    <property type="evidence" value="ECO:0007669"/>
    <property type="project" value="UniProtKB-SubCell"/>
</dbReference>
<sequence>MQFLRKFFDTNERDVDKYRKVVEKINAMEPQMQKLSDEELGAKTVEFKERIQKVFDAECKKRGKEWLELDRVEKRAIGDLALDPLLPEAFAVCREAGKRSLNMRPFDVQLIGAMVLHDGRIAEMKTGEGKTLTATLAIYLNALTGHGVHLITTNDYLSKVGAVAMGPLYHFLGLSVGIIQGQSPETGDVGGTYIYDPEYRHPDPRYDYARPAASRREAYVCDITYGTNNEYGFDYLRDNLAGPAQELNQPELMFAIVDEVDSILIDEARTPLIISGQAEASSDLYVKMDRIVRQLKPERDYTVEEKHKSAVFTDDGLRRVELALGVTNLSDAEHINLMQHANSSLKAHAVYKRDIDYLVKDNEKGKREVVIIDEFTGRLMFGRRWGDGLHQAVEAKEGVKIENENRTLATITFQNLFRLYPKLGGMTGTAKTEEDEFRKIYALDVVSVPTNKPMVRKDNPDIIFKSEEAKLRGIAREILTIHSRHQPVLVGTRSVEMSERVSDRLRYDRLSMLALVDILRDKLENAKGLDKTKYGEFSTLLNQKLTTLTPGKLSEVIKHFEIPASATDPANLAALAKLLGVADEFKPVLESSLTQGIPHNILNAKSHEKEAKMISEAGRKGSVTIATNMAGRGVDILLGGSIVPDDDDSGDDYEYRRGGPSVVGLTPVGERGSAEHQAEADEVRSLGGLYIVGSERHESRRIDNQLRGRAGRQGDPGASRFFVSLEDELWRLFGDKANSPMLSGWAEDQAIDARLLSAMIERAQKKVEQHYFDQRKHTLDYDDVMNVQREKIYGERRLIMQGASLRDTILGFLIENVSQSVDMYAAASTPKDEWDLDGLFTHLNTIFPLDEYADRTDLNNKGYDELQEFLADTAQTAYVDKEEALKTAMGEEEGEKQLRDLERGLMLQALDRHWMDHLSGMDYLREGIGWRGYAGIDPLVLYKKEAYDMFQQMLASMQEEVVTVLFRMLENVGGEEEGEEEEEEMVIESLPV</sequence>
<keyword evidence="4 11" id="KW-1003">Cell membrane</keyword>
<comment type="catalytic activity">
    <reaction evidence="11">
        <text>ATP + H2O + cellular proteinSide 1 = ADP + phosphate + cellular proteinSide 2.</text>
        <dbReference type="EC" id="7.4.2.8"/>
    </reaction>
</comment>
<dbReference type="Gene3D" id="1.10.3060.10">
    <property type="entry name" value="Helical scaffold and wing domains of SecA"/>
    <property type="match status" value="1"/>
</dbReference>
<dbReference type="GO" id="GO:0031522">
    <property type="term" value="C:cell envelope Sec protein transport complex"/>
    <property type="evidence" value="ECO:0007669"/>
    <property type="project" value="UniProtKB-ARBA"/>
</dbReference>
<dbReference type="OrthoDB" id="9805579at2"/>
<dbReference type="InterPro" id="IPR011130">
    <property type="entry name" value="SecA_preprotein_X-link_dom"/>
</dbReference>
<dbReference type="EC" id="7.4.2.8" evidence="11"/>
<dbReference type="EMBL" id="AP025739">
    <property type="protein sequence ID" value="BDI32245.1"/>
    <property type="molecule type" value="Genomic_DNA"/>
</dbReference>
<keyword evidence="8 11" id="KW-1278">Translocase</keyword>
<dbReference type="SUPFAM" id="SSF52540">
    <property type="entry name" value="P-loop containing nucleoside triphosphate hydrolases"/>
    <property type="match status" value="2"/>
</dbReference>
<keyword evidence="11" id="KW-0963">Cytoplasm</keyword>
<dbReference type="PANTHER" id="PTHR30612:SF0">
    <property type="entry name" value="CHLOROPLAST PROTEIN-TRANSPORTING ATPASE"/>
    <property type="match status" value="1"/>
</dbReference>
<feature type="binding site" evidence="11">
    <location>
        <begin position="127"/>
        <end position="131"/>
    </location>
    <ligand>
        <name>ATP</name>
        <dbReference type="ChEBI" id="CHEBI:30616"/>
    </ligand>
</feature>
<dbReference type="CDD" id="cd17928">
    <property type="entry name" value="DEXDc_SecA"/>
    <property type="match status" value="1"/>
</dbReference>
<dbReference type="Gene3D" id="3.90.1440.10">
    <property type="entry name" value="SecA, preprotein cross-linking domain"/>
    <property type="match status" value="1"/>
</dbReference>
<reference evidence="13 14" key="1">
    <citation type="journal article" date="2019" name="Int. J. Syst. Evol. Microbiol.">
        <title>Capsulimonas corticalis gen. nov., sp. nov., an aerobic capsulated bacterium, of a novel bacterial order, Capsulimonadales ord. nov., of the class Armatimonadia of the phylum Armatimonadetes.</title>
        <authorList>
            <person name="Li J."/>
            <person name="Kudo C."/>
            <person name="Tonouchi A."/>
        </authorList>
    </citation>
    <scope>NUCLEOTIDE SEQUENCE [LARGE SCALE GENOMIC DNA]</scope>
    <source>
        <strain evidence="13 14">AX-7</strain>
    </source>
</reference>
<evidence type="ECO:0000256" key="9">
    <source>
        <dbReference type="ARBA" id="ARBA00023010"/>
    </source>
</evidence>
<evidence type="ECO:0000256" key="7">
    <source>
        <dbReference type="ARBA" id="ARBA00022927"/>
    </source>
</evidence>
<evidence type="ECO:0000256" key="11">
    <source>
        <dbReference type="HAMAP-Rule" id="MF_01382"/>
    </source>
</evidence>
<dbReference type="Pfam" id="PF01043">
    <property type="entry name" value="SecA_PP_bind"/>
    <property type="match status" value="1"/>
</dbReference>
<name>A0A402CXQ8_9BACT</name>
<dbReference type="InterPro" id="IPR011115">
    <property type="entry name" value="SecA_DEAD"/>
</dbReference>
<evidence type="ECO:0000256" key="6">
    <source>
        <dbReference type="ARBA" id="ARBA00022840"/>
    </source>
</evidence>
<dbReference type="GO" id="GO:0065002">
    <property type="term" value="P:intracellular protein transmembrane transport"/>
    <property type="evidence" value="ECO:0007669"/>
    <property type="project" value="UniProtKB-UniRule"/>
</dbReference>
<evidence type="ECO:0000256" key="4">
    <source>
        <dbReference type="ARBA" id="ARBA00022475"/>
    </source>
</evidence>
<keyword evidence="10 11" id="KW-0472">Membrane</keyword>